<evidence type="ECO:0000313" key="2">
    <source>
        <dbReference type="Proteomes" id="UP000094023"/>
    </source>
</evidence>
<evidence type="ECO:0000313" key="1">
    <source>
        <dbReference type="EMBL" id="OAT22129.1"/>
    </source>
</evidence>
<dbReference type="AlphaFoldDB" id="A0A198FCL1"/>
<accession>A0A198FCL1</accession>
<dbReference type="STRING" id="1354337.M983_2996"/>
<dbReference type="OrthoDB" id="6466331at2"/>
<proteinExistence type="predicted"/>
<dbReference type="PATRIC" id="fig|1354337.4.peg.3083"/>
<dbReference type="RefSeq" id="WP_066752824.1">
    <property type="nucleotide sequence ID" value="NZ_LXEN01000151.1"/>
</dbReference>
<organism evidence="1 2">
    <name type="scientific">Proteus myxofaciens ATCC 19692</name>
    <dbReference type="NCBI Taxonomy" id="1354337"/>
    <lineage>
        <taxon>Bacteria</taxon>
        <taxon>Pseudomonadati</taxon>
        <taxon>Pseudomonadota</taxon>
        <taxon>Gammaproteobacteria</taxon>
        <taxon>Enterobacterales</taxon>
        <taxon>Morganellaceae</taxon>
        <taxon>Proteus</taxon>
    </lineage>
</organism>
<sequence>MSDNAIQLKVSVDTSDLDKLEEQLTRIKQLKQDVGVKPKSTPQFSGKLFIKDAFINSAEYKGVLVSNKLDADTKDQLTDLRMLADRQDASINELIKARQEEHQAWAQAVNHIFSKASCS</sequence>
<protein>
    <submittedName>
        <fullName evidence="1">Uncharacterized protein</fullName>
    </submittedName>
</protein>
<dbReference type="EMBL" id="LXEN01000151">
    <property type="protein sequence ID" value="OAT22129.1"/>
    <property type="molecule type" value="Genomic_DNA"/>
</dbReference>
<reference evidence="1 2" key="1">
    <citation type="submission" date="2016-04" db="EMBL/GenBank/DDBJ databases">
        <title>ATOL: Assembling a taxonomically balanced genome-scale reconstruction of the evolutionary history of the Enterobacteriaceae.</title>
        <authorList>
            <person name="Plunkett G.III."/>
            <person name="Neeno-Eckwall E.C."/>
            <person name="Glasner J.D."/>
            <person name="Perna N.T."/>
        </authorList>
    </citation>
    <scope>NUCLEOTIDE SEQUENCE [LARGE SCALE GENOMIC DNA]</scope>
    <source>
        <strain evidence="1 2">ATCC 19692</strain>
    </source>
</reference>
<keyword evidence="2" id="KW-1185">Reference proteome</keyword>
<gene>
    <name evidence="1" type="ORF">M983_2996</name>
</gene>
<dbReference type="Proteomes" id="UP000094023">
    <property type="component" value="Unassembled WGS sequence"/>
</dbReference>
<comment type="caution">
    <text evidence="1">The sequence shown here is derived from an EMBL/GenBank/DDBJ whole genome shotgun (WGS) entry which is preliminary data.</text>
</comment>
<name>A0A198FCL1_9GAMM</name>